<keyword evidence="3" id="KW-1185">Reference proteome</keyword>
<gene>
    <name evidence="2" type="ORF">FYJ58_08000</name>
</gene>
<sequence length="414" mass="47426">MKSSGIGGQAVLEGVMMKNKDKYAVAVRRPDHKIEVKIEEYHSVGEKHPIARFPIIRGVIAFIESMVIGTKTLTYSASFYEEEEEEKESKLEKTMGKLFKEKAEAVVMALTIIASIAIAIGIFMILPLFAAEFFSGLTDNIKILALVEGLIRITLFIAYVLMISQMQDIKRVFMYHGAEHKTINCVENGKELTIENVRECSRQHKRCGTSFMFLVMFISVVFFIFLRFDNLWMRMVSRILLVPVIAGVSYEFIRLAGNSDSFLVNFFSKPGLWLQNLTTREPDDAMIEVAIQSVEAVFDWRAYQEGERQRSGKMKLLSKNPIEEASVTKSNDEEDTLDGLFLNQETKETLQKSKQTKSKVVDLKSAREARRARELETSSLERDLQRDSLLDGEEDDEILRALDKFFIYEENKRE</sequence>
<dbReference type="Pfam" id="PF07136">
    <property type="entry name" value="DUF1385"/>
    <property type="match status" value="1"/>
</dbReference>
<accession>A0A6L5XZ38</accession>
<evidence type="ECO:0000313" key="3">
    <source>
        <dbReference type="Proteomes" id="UP000482209"/>
    </source>
</evidence>
<dbReference type="EMBL" id="VUMT01000010">
    <property type="protein sequence ID" value="MSS63817.1"/>
    <property type="molecule type" value="Genomic_DNA"/>
</dbReference>
<evidence type="ECO:0000256" key="1">
    <source>
        <dbReference type="SAM" id="Phobius"/>
    </source>
</evidence>
<feature type="transmembrane region" description="Helical" evidence="1">
    <location>
        <begin position="207"/>
        <end position="226"/>
    </location>
</feature>
<protein>
    <submittedName>
        <fullName evidence="2">DUF1385 domain-containing protein</fullName>
    </submittedName>
</protein>
<comment type="caution">
    <text evidence="2">The sequence shown here is derived from an EMBL/GenBank/DDBJ whole genome shotgun (WGS) entry which is preliminary data.</text>
</comment>
<organism evidence="2 3">
    <name type="scientific">Velocimicrobium porci</name>
    <dbReference type="NCBI Taxonomy" id="2606634"/>
    <lineage>
        <taxon>Bacteria</taxon>
        <taxon>Bacillati</taxon>
        <taxon>Bacillota</taxon>
        <taxon>Clostridia</taxon>
        <taxon>Lachnospirales</taxon>
        <taxon>Lachnospiraceae</taxon>
        <taxon>Velocimicrobium</taxon>
    </lineage>
</organism>
<dbReference type="RefSeq" id="WP_154519228.1">
    <property type="nucleotide sequence ID" value="NZ_VUMT01000010.1"/>
</dbReference>
<feature type="transmembrane region" description="Helical" evidence="1">
    <location>
        <begin position="105"/>
        <end position="131"/>
    </location>
</feature>
<proteinExistence type="predicted"/>
<name>A0A6L5XZ38_9FIRM</name>
<dbReference type="Proteomes" id="UP000482209">
    <property type="component" value="Unassembled WGS sequence"/>
</dbReference>
<feature type="transmembrane region" description="Helical" evidence="1">
    <location>
        <begin position="143"/>
        <end position="164"/>
    </location>
</feature>
<dbReference type="PANTHER" id="PTHR42867:SF1">
    <property type="entry name" value="MEMBRANE PROTEIN-RELATED"/>
    <property type="match status" value="1"/>
</dbReference>
<keyword evidence="1" id="KW-0812">Transmembrane</keyword>
<dbReference type="PANTHER" id="PTHR42867">
    <property type="entry name" value="MEMBRANE PROTEIN-RELATED"/>
    <property type="match status" value="1"/>
</dbReference>
<keyword evidence="1" id="KW-0472">Membrane</keyword>
<reference evidence="2 3" key="1">
    <citation type="submission" date="2019-08" db="EMBL/GenBank/DDBJ databases">
        <title>In-depth cultivation of the pig gut microbiome towards novel bacterial diversity and tailored functional studies.</title>
        <authorList>
            <person name="Wylensek D."/>
            <person name="Hitch T.C.A."/>
            <person name="Clavel T."/>
        </authorList>
    </citation>
    <scope>NUCLEOTIDE SEQUENCE [LARGE SCALE GENOMIC DNA]</scope>
    <source>
        <strain evidence="2 3">WCA-693-APC-MOT-I</strain>
    </source>
</reference>
<dbReference type="AlphaFoldDB" id="A0A6L5XZ38"/>
<evidence type="ECO:0000313" key="2">
    <source>
        <dbReference type="EMBL" id="MSS63817.1"/>
    </source>
</evidence>
<dbReference type="InterPro" id="IPR010787">
    <property type="entry name" value="DUF1385"/>
</dbReference>
<keyword evidence="1" id="KW-1133">Transmembrane helix</keyword>